<reference evidence="3" key="1">
    <citation type="journal article" date="2023" name="Science">
        <title>Genome structures resolve the early diversification of teleost fishes.</title>
        <authorList>
            <person name="Parey E."/>
            <person name="Louis A."/>
            <person name="Montfort J."/>
            <person name="Bouchez O."/>
            <person name="Roques C."/>
            <person name="Iampietro C."/>
            <person name="Lluch J."/>
            <person name="Castinel A."/>
            <person name="Donnadieu C."/>
            <person name="Desvignes T."/>
            <person name="Floi Bucao C."/>
            <person name="Jouanno E."/>
            <person name="Wen M."/>
            <person name="Mejri S."/>
            <person name="Dirks R."/>
            <person name="Jansen H."/>
            <person name="Henkel C."/>
            <person name="Chen W.J."/>
            <person name="Zahm M."/>
            <person name="Cabau C."/>
            <person name="Klopp C."/>
            <person name="Thompson A.W."/>
            <person name="Robinson-Rechavi M."/>
            <person name="Braasch I."/>
            <person name="Lecointre G."/>
            <person name="Bobe J."/>
            <person name="Postlethwait J.H."/>
            <person name="Berthelot C."/>
            <person name="Roest Crollius H."/>
            <person name="Guiguen Y."/>
        </authorList>
    </citation>
    <scope>NUCLEOTIDE SEQUENCE</scope>
    <source>
        <strain evidence="3">NC1722</strain>
    </source>
</reference>
<evidence type="ECO:0000256" key="1">
    <source>
        <dbReference type="SAM" id="MobiDB-lite"/>
    </source>
</evidence>
<proteinExistence type="predicted"/>
<protein>
    <submittedName>
        <fullName evidence="3">Uncharacterized protein</fullName>
    </submittedName>
</protein>
<feature type="compositionally biased region" description="Basic residues" evidence="1">
    <location>
        <begin position="91"/>
        <end position="100"/>
    </location>
</feature>
<keyword evidence="2" id="KW-0472">Membrane</keyword>
<feature type="region of interest" description="Disordered" evidence="1">
    <location>
        <begin position="236"/>
        <end position="279"/>
    </location>
</feature>
<feature type="compositionally biased region" description="Polar residues" evidence="1">
    <location>
        <begin position="266"/>
        <end position="279"/>
    </location>
</feature>
<dbReference type="Proteomes" id="UP001221898">
    <property type="component" value="Unassembled WGS sequence"/>
</dbReference>
<keyword evidence="2" id="KW-1133">Transmembrane helix</keyword>
<organism evidence="3 4">
    <name type="scientific">Aldrovandia affinis</name>
    <dbReference type="NCBI Taxonomy" id="143900"/>
    <lineage>
        <taxon>Eukaryota</taxon>
        <taxon>Metazoa</taxon>
        <taxon>Chordata</taxon>
        <taxon>Craniata</taxon>
        <taxon>Vertebrata</taxon>
        <taxon>Euteleostomi</taxon>
        <taxon>Actinopterygii</taxon>
        <taxon>Neopterygii</taxon>
        <taxon>Teleostei</taxon>
        <taxon>Notacanthiformes</taxon>
        <taxon>Halosauridae</taxon>
        <taxon>Aldrovandia</taxon>
    </lineage>
</organism>
<comment type="caution">
    <text evidence="3">The sequence shown here is derived from an EMBL/GenBank/DDBJ whole genome shotgun (WGS) entry which is preliminary data.</text>
</comment>
<accession>A0AAD7RDF5</accession>
<keyword evidence="2" id="KW-0812">Transmembrane</keyword>
<sequence length="279" mass="30592">MEPHQPAAQQARQVGNVRDLTWSELELVVERRQSGPYTRRILDGVLPLVYGVLLGLAGALLALALVFSFALRTSRSDEARLLRLSRRARVKTQRHRRHSPARFPCDPTPSESDLTTPGAAPLRARRPPAPKVCGCFPGGDLDAVLIARALTSISHPEGLSHLIRFLNHSTNFPSCACLFSAACDRICTDSESANAPRSGGSVPAWRSRTANYRAWCPFPPRLSGNSARTPKAIRKANNHDNENRGKRHVRLPQQLPLGGGPREGKQQNAIDQRGTSVML</sequence>
<feature type="transmembrane region" description="Helical" evidence="2">
    <location>
        <begin position="48"/>
        <end position="71"/>
    </location>
</feature>
<gene>
    <name evidence="3" type="ORF">AAFF_G00249120</name>
</gene>
<keyword evidence="4" id="KW-1185">Reference proteome</keyword>
<name>A0AAD7RDF5_9TELE</name>
<evidence type="ECO:0000313" key="4">
    <source>
        <dbReference type="Proteomes" id="UP001221898"/>
    </source>
</evidence>
<evidence type="ECO:0000256" key="2">
    <source>
        <dbReference type="SAM" id="Phobius"/>
    </source>
</evidence>
<dbReference type="AlphaFoldDB" id="A0AAD7RDF5"/>
<dbReference type="EMBL" id="JAINUG010000333">
    <property type="protein sequence ID" value="KAJ8378041.1"/>
    <property type="molecule type" value="Genomic_DNA"/>
</dbReference>
<evidence type="ECO:0000313" key="3">
    <source>
        <dbReference type="EMBL" id="KAJ8378041.1"/>
    </source>
</evidence>
<feature type="region of interest" description="Disordered" evidence="1">
    <location>
        <begin position="91"/>
        <end position="125"/>
    </location>
</feature>